<evidence type="ECO:0000313" key="2">
    <source>
        <dbReference type="Proteomes" id="UP001147747"/>
    </source>
</evidence>
<accession>A0A9X0B3B5</accession>
<evidence type="ECO:0000313" key="1">
    <source>
        <dbReference type="EMBL" id="KAJ5386599.1"/>
    </source>
</evidence>
<dbReference type="EMBL" id="JAPZBU010000009">
    <property type="protein sequence ID" value="KAJ5386599.1"/>
    <property type="molecule type" value="Genomic_DNA"/>
</dbReference>
<name>A0A9X0B3B5_9EURO</name>
<sequence>MELTTRTSELGSASIFFDAALDEALDSVLMGTHPSSMDAYNPSTISHEEQTLYSAQLAIESSKEPFTWKANQTAHPFAISQHPSSTELSPMSFLNTTQDDYLELDELRTPELGPIGPLSPTPNDTWLDNTSCFAGLTSAEQGMEPIPNLMEKPEMKTPRKQGDQFEYVLGGIGGEVPLIQ</sequence>
<dbReference type="GeneID" id="81372757"/>
<keyword evidence="2" id="KW-1185">Reference proteome</keyword>
<dbReference type="Proteomes" id="UP001147747">
    <property type="component" value="Unassembled WGS sequence"/>
</dbReference>
<gene>
    <name evidence="1" type="ORF">N7509_009140</name>
</gene>
<reference evidence="1" key="2">
    <citation type="journal article" date="2023" name="IMA Fungus">
        <title>Comparative genomic study of the Penicillium genus elucidates a diverse pangenome and 15 lateral gene transfer events.</title>
        <authorList>
            <person name="Petersen C."/>
            <person name="Sorensen T."/>
            <person name="Nielsen M.R."/>
            <person name="Sondergaard T.E."/>
            <person name="Sorensen J.L."/>
            <person name="Fitzpatrick D.A."/>
            <person name="Frisvad J.C."/>
            <person name="Nielsen K.L."/>
        </authorList>
    </citation>
    <scope>NUCLEOTIDE SEQUENCE</scope>
    <source>
        <strain evidence="1">IBT 29677</strain>
    </source>
</reference>
<dbReference type="RefSeq" id="XP_056484397.1">
    <property type="nucleotide sequence ID" value="XM_056633777.1"/>
</dbReference>
<comment type="caution">
    <text evidence="1">The sequence shown here is derived from an EMBL/GenBank/DDBJ whole genome shotgun (WGS) entry which is preliminary data.</text>
</comment>
<dbReference type="OrthoDB" id="4367841at2759"/>
<proteinExistence type="predicted"/>
<reference evidence="1" key="1">
    <citation type="submission" date="2022-12" db="EMBL/GenBank/DDBJ databases">
        <authorList>
            <person name="Petersen C."/>
        </authorList>
    </citation>
    <scope>NUCLEOTIDE SEQUENCE</scope>
    <source>
        <strain evidence="1">IBT 29677</strain>
    </source>
</reference>
<organism evidence="1 2">
    <name type="scientific">Penicillium cosmopolitanum</name>
    <dbReference type="NCBI Taxonomy" id="1131564"/>
    <lineage>
        <taxon>Eukaryota</taxon>
        <taxon>Fungi</taxon>
        <taxon>Dikarya</taxon>
        <taxon>Ascomycota</taxon>
        <taxon>Pezizomycotina</taxon>
        <taxon>Eurotiomycetes</taxon>
        <taxon>Eurotiomycetidae</taxon>
        <taxon>Eurotiales</taxon>
        <taxon>Aspergillaceae</taxon>
        <taxon>Penicillium</taxon>
    </lineage>
</organism>
<protein>
    <submittedName>
        <fullName evidence="1">Uncharacterized protein</fullName>
    </submittedName>
</protein>
<dbReference type="AlphaFoldDB" id="A0A9X0B3B5"/>